<evidence type="ECO:0000313" key="2">
    <source>
        <dbReference type="Proteomes" id="UP001556367"/>
    </source>
</evidence>
<dbReference type="Proteomes" id="UP001556367">
    <property type="component" value="Unassembled WGS sequence"/>
</dbReference>
<sequence length="115" mass="12608">MFSVARCVPHALKARVPACARWASRKTSQVQDDAVSLDPEAVNRESGEKLIWALKSEDDISLPPLEKWRKYFPSDSAVTRERAAVRLPSAADAIAEAFVPEGSEGKVIIEAYPGK</sequence>
<evidence type="ECO:0000313" key="1">
    <source>
        <dbReference type="EMBL" id="KAL0956732.1"/>
    </source>
</evidence>
<gene>
    <name evidence="1" type="ORF">HGRIS_002852</name>
</gene>
<organism evidence="1 2">
    <name type="scientific">Hohenbuehelia grisea</name>
    <dbReference type="NCBI Taxonomy" id="104357"/>
    <lineage>
        <taxon>Eukaryota</taxon>
        <taxon>Fungi</taxon>
        <taxon>Dikarya</taxon>
        <taxon>Basidiomycota</taxon>
        <taxon>Agaricomycotina</taxon>
        <taxon>Agaricomycetes</taxon>
        <taxon>Agaricomycetidae</taxon>
        <taxon>Agaricales</taxon>
        <taxon>Pleurotineae</taxon>
        <taxon>Pleurotaceae</taxon>
        <taxon>Hohenbuehelia</taxon>
    </lineage>
</organism>
<dbReference type="EMBL" id="JASNQZ010000006">
    <property type="protein sequence ID" value="KAL0956732.1"/>
    <property type="molecule type" value="Genomic_DNA"/>
</dbReference>
<reference evidence="2" key="1">
    <citation type="submission" date="2024-06" db="EMBL/GenBank/DDBJ databases">
        <title>Multi-omics analyses provide insights into the biosynthesis of the anticancer antibiotic pleurotin in Hohenbuehelia grisea.</title>
        <authorList>
            <person name="Weaver J.A."/>
            <person name="Alberti F."/>
        </authorList>
    </citation>
    <scope>NUCLEOTIDE SEQUENCE [LARGE SCALE GENOMIC DNA]</scope>
    <source>
        <strain evidence="2">T-177</strain>
    </source>
</reference>
<comment type="caution">
    <text evidence="1">The sequence shown here is derived from an EMBL/GenBank/DDBJ whole genome shotgun (WGS) entry which is preliminary data.</text>
</comment>
<proteinExistence type="predicted"/>
<name>A0ABR3JN32_9AGAR</name>
<keyword evidence="2" id="KW-1185">Reference proteome</keyword>
<protein>
    <submittedName>
        <fullName evidence="1">Uncharacterized protein</fullName>
    </submittedName>
</protein>
<accession>A0ABR3JN32</accession>